<evidence type="ECO:0000313" key="2">
    <source>
        <dbReference type="EnsemblPlants" id="KEH37632"/>
    </source>
</evidence>
<dbReference type="AlphaFoldDB" id="A0A072V713"/>
<name>A0A072V713_MEDTR</name>
<reference evidence="1 3" key="1">
    <citation type="journal article" date="2011" name="Nature">
        <title>The Medicago genome provides insight into the evolution of rhizobial symbioses.</title>
        <authorList>
            <person name="Young N.D."/>
            <person name="Debelle F."/>
            <person name="Oldroyd G.E."/>
            <person name="Geurts R."/>
            <person name="Cannon S.B."/>
            <person name="Udvardi M.K."/>
            <person name="Benedito V.A."/>
            <person name="Mayer K.F."/>
            <person name="Gouzy J."/>
            <person name="Schoof H."/>
            <person name="Van de Peer Y."/>
            <person name="Proost S."/>
            <person name="Cook D.R."/>
            <person name="Meyers B.C."/>
            <person name="Spannagl M."/>
            <person name="Cheung F."/>
            <person name="De Mita S."/>
            <person name="Krishnakumar V."/>
            <person name="Gundlach H."/>
            <person name="Zhou S."/>
            <person name="Mudge J."/>
            <person name="Bharti A.K."/>
            <person name="Murray J.D."/>
            <person name="Naoumkina M.A."/>
            <person name="Rosen B."/>
            <person name="Silverstein K.A."/>
            <person name="Tang H."/>
            <person name="Rombauts S."/>
            <person name="Zhao P.X."/>
            <person name="Zhou P."/>
            <person name="Barbe V."/>
            <person name="Bardou P."/>
            <person name="Bechner M."/>
            <person name="Bellec A."/>
            <person name="Berger A."/>
            <person name="Berges H."/>
            <person name="Bidwell S."/>
            <person name="Bisseling T."/>
            <person name="Choisne N."/>
            <person name="Couloux A."/>
            <person name="Denny R."/>
            <person name="Deshpande S."/>
            <person name="Dai X."/>
            <person name="Doyle J.J."/>
            <person name="Dudez A.M."/>
            <person name="Farmer A.D."/>
            <person name="Fouteau S."/>
            <person name="Franken C."/>
            <person name="Gibelin C."/>
            <person name="Gish J."/>
            <person name="Goldstein S."/>
            <person name="Gonzalez A.J."/>
            <person name="Green P.J."/>
            <person name="Hallab A."/>
            <person name="Hartog M."/>
            <person name="Hua A."/>
            <person name="Humphray S.J."/>
            <person name="Jeong D.H."/>
            <person name="Jing Y."/>
            <person name="Jocker A."/>
            <person name="Kenton S.M."/>
            <person name="Kim D.J."/>
            <person name="Klee K."/>
            <person name="Lai H."/>
            <person name="Lang C."/>
            <person name="Lin S."/>
            <person name="Macmil S.L."/>
            <person name="Magdelenat G."/>
            <person name="Matthews L."/>
            <person name="McCorrison J."/>
            <person name="Monaghan E.L."/>
            <person name="Mun J.H."/>
            <person name="Najar F.Z."/>
            <person name="Nicholson C."/>
            <person name="Noirot C."/>
            <person name="O'Bleness M."/>
            <person name="Paule C.R."/>
            <person name="Poulain J."/>
            <person name="Prion F."/>
            <person name="Qin B."/>
            <person name="Qu C."/>
            <person name="Retzel E.F."/>
            <person name="Riddle C."/>
            <person name="Sallet E."/>
            <person name="Samain S."/>
            <person name="Samson N."/>
            <person name="Sanders I."/>
            <person name="Saurat O."/>
            <person name="Scarpelli C."/>
            <person name="Schiex T."/>
            <person name="Segurens B."/>
            <person name="Severin A.J."/>
            <person name="Sherrier D.J."/>
            <person name="Shi R."/>
            <person name="Sims S."/>
            <person name="Singer S.R."/>
            <person name="Sinharoy S."/>
            <person name="Sterck L."/>
            <person name="Viollet A."/>
            <person name="Wang B.B."/>
            <person name="Wang K."/>
            <person name="Wang M."/>
            <person name="Wang X."/>
            <person name="Warfsmann J."/>
            <person name="Weissenbach J."/>
            <person name="White D.D."/>
            <person name="White J.D."/>
            <person name="Wiley G.B."/>
            <person name="Wincker P."/>
            <person name="Xing Y."/>
            <person name="Yang L."/>
            <person name="Yao Z."/>
            <person name="Ying F."/>
            <person name="Zhai J."/>
            <person name="Zhou L."/>
            <person name="Zuber A."/>
            <person name="Denarie J."/>
            <person name="Dixon R.A."/>
            <person name="May G.D."/>
            <person name="Schwartz D.C."/>
            <person name="Rogers J."/>
            <person name="Quetier F."/>
            <person name="Town C.D."/>
            <person name="Roe B.A."/>
        </authorList>
    </citation>
    <scope>NUCLEOTIDE SEQUENCE [LARGE SCALE GENOMIC DNA]</scope>
    <source>
        <strain evidence="1">A17</strain>
        <strain evidence="2 3">cv. Jemalong A17</strain>
    </source>
</reference>
<keyword evidence="3" id="KW-1185">Reference proteome</keyword>
<organism evidence="1 3">
    <name type="scientific">Medicago truncatula</name>
    <name type="common">Barrel medic</name>
    <name type="synonym">Medicago tribuloides</name>
    <dbReference type="NCBI Taxonomy" id="3880"/>
    <lineage>
        <taxon>Eukaryota</taxon>
        <taxon>Viridiplantae</taxon>
        <taxon>Streptophyta</taxon>
        <taxon>Embryophyta</taxon>
        <taxon>Tracheophyta</taxon>
        <taxon>Spermatophyta</taxon>
        <taxon>Magnoliopsida</taxon>
        <taxon>eudicotyledons</taxon>
        <taxon>Gunneridae</taxon>
        <taxon>Pentapetalae</taxon>
        <taxon>rosids</taxon>
        <taxon>fabids</taxon>
        <taxon>Fabales</taxon>
        <taxon>Fabaceae</taxon>
        <taxon>Papilionoideae</taxon>
        <taxon>50 kb inversion clade</taxon>
        <taxon>NPAAA clade</taxon>
        <taxon>Hologalegina</taxon>
        <taxon>IRL clade</taxon>
        <taxon>Trifolieae</taxon>
        <taxon>Medicago</taxon>
    </lineage>
</organism>
<accession>A0A072V713</accession>
<dbReference type="HOGENOM" id="CLU_3035350_0_0_1"/>
<dbReference type="EnsemblPlants" id="KEH37632">
    <property type="protein sequence ID" value="KEH37632"/>
    <property type="gene ID" value="MTR_2g043630"/>
</dbReference>
<reference evidence="2" key="3">
    <citation type="submission" date="2015-04" db="UniProtKB">
        <authorList>
            <consortium name="EnsemblPlants"/>
        </authorList>
    </citation>
    <scope>IDENTIFICATION</scope>
    <source>
        <strain evidence="2">cv. Jemalong A17</strain>
    </source>
</reference>
<evidence type="ECO:0000313" key="1">
    <source>
        <dbReference type="EMBL" id="KEH37632.1"/>
    </source>
</evidence>
<evidence type="ECO:0000313" key="3">
    <source>
        <dbReference type="Proteomes" id="UP000002051"/>
    </source>
</evidence>
<sequence>MDNHIFTKKSIVASSNTVSPIANGYIWRRSMVILGKTNDRGASCCQEIMKEWQEK</sequence>
<dbReference type="Proteomes" id="UP000002051">
    <property type="component" value="Chromosome 2"/>
</dbReference>
<dbReference type="EMBL" id="CM001218">
    <property type="protein sequence ID" value="KEH37632.1"/>
    <property type="molecule type" value="Genomic_DNA"/>
</dbReference>
<proteinExistence type="predicted"/>
<gene>
    <name evidence="1" type="ordered locus">MTR_2g043630</name>
</gene>
<reference evidence="1 3" key="2">
    <citation type="journal article" date="2014" name="BMC Genomics">
        <title>An improved genome release (version Mt4.0) for the model legume Medicago truncatula.</title>
        <authorList>
            <person name="Tang H."/>
            <person name="Krishnakumar V."/>
            <person name="Bidwell S."/>
            <person name="Rosen B."/>
            <person name="Chan A."/>
            <person name="Zhou S."/>
            <person name="Gentzbittel L."/>
            <person name="Childs K.L."/>
            <person name="Yandell M."/>
            <person name="Gundlach H."/>
            <person name="Mayer K.F."/>
            <person name="Schwartz D.C."/>
            <person name="Town C.D."/>
        </authorList>
    </citation>
    <scope>GENOME REANNOTATION</scope>
    <source>
        <strain evidence="1">A17</strain>
        <strain evidence="2 3">cv. Jemalong A17</strain>
    </source>
</reference>
<protein>
    <submittedName>
        <fullName evidence="1 2">Uncharacterized protein</fullName>
    </submittedName>
</protein>